<gene>
    <name evidence="3" type="ORF">HYC85_030425</name>
</gene>
<organism evidence="3 4">
    <name type="scientific">Camellia sinensis</name>
    <name type="common">Tea plant</name>
    <name type="synonym">Thea sinensis</name>
    <dbReference type="NCBI Taxonomy" id="4442"/>
    <lineage>
        <taxon>Eukaryota</taxon>
        <taxon>Viridiplantae</taxon>
        <taxon>Streptophyta</taxon>
        <taxon>Embryophyta</taxon>
        <taxon>Tracheophyta</taxon>
        <taxon>Spermatophyta</taxon>
        <taxon>Magnoliopsida</taxon>
        <taxon>eudicotyledons</taxon>
        <taxon>Gunneridae</taxon>
        <taxon>Pentapetalae</taxon>
        <taxon>asterids</taxon>
        <taxon>Ericales</taxon>
        <taxon>Theaceae</taxon>
        <taxon>Camellia</taxon>
    </lineage>
</organism>
<dbReference type="AlphaFoldDB" id="A0A7J7G4K4"/>
<feature type="compositionally biased region" description="Polar residues" evidence="2">
    <location>
        <begin position="74"/>
        <end position="103"/>
    </location>
</feature>
<feature type="coiled-coil region" evidence="1">
    <location>
        <begin position="367"/>
        <end position="436"/>
    </location>
</feature>
<evidence type="ECO:0000313" key="3">
    <source>
        <dbReference type="EMBL" id="KAF5934254.1"/>
    </source>
</evidence>
<keyword evidence="1" id="KW-0175">Coiled coil</keyword>
<feature type="region of interest" description="Disordered" evidence="2">
    <location>
        <begin position="260"/>
        <end position="281"/>
    </location>
</feature>
<evidence type="ECO:0000313" key="4">
    <source>
        <dbReference type="Proteomes" id="UP000593564"/>
    </source>
</evidence>
<reference evidence="3 4" key="2">
    <citation type="submission" date="2020-07" db="EMBL/GenBank/DDBJ databases">
        <title>Genome assembly of wild tea tree DASZ reveals pedigree and selection history of tea varieties.</title>
        <authorList>
            <person name="Zhang W."/>
        </authorList>
    </citation>
    <scope>NUCLEOTIDE SEQUENCE [LARGE SCALE GENOMIC DNA]</scope>
    <source>
        <strain evidence="4">cv. G240</strain>
        <tissue evidence="3">Leaf</tissue>
    </source>
</reference>
<protein>
    <submittedName>
        <fullName evidence="3">Uncharacterized protein</fullName>
    </submittedName>
</protein>
<sequence length="455" mass="51601">MTINDVTLTDLDVAEMNLLIAKVMTQADWKMVPGLKTGRLRKKTLTQPETDSPAAIPLGSPVAPSRVLPIPSNVGPSYNATSQPMVDSDETQAPSETQPSGIGTSKPLRVRGPTRGKGIQKIIQTKKREKCYVHIDRGLNAMTSKYATPATNELEIQIRTLCPLKDVKSWLDLDETTKAAVIQGVLDKFQIGDDFHNDLQAQEIVNKKAYGLYKDWRYTLKQEFELLEGLPRDEIHAHPPVGVSLDNWKHLIDMAWQDASHQKRSKAGKSNRSQLSYNHTNGSRSFPIAMATMVAKNGELDFPKFYEDNHTSKKTNDWIHPKCRELHMVNVQAADIESGTPLTQEEISMQVLGQKKSGPQPSTIFASRADDKDMEAMRAEVEALREERQKDHDELMKEREERERCYNELLKEREECIQLSNEMLKEREEGQKAREETNAKVEHLNNICFIKNTKI</sequence>
<comment type="caution">
    <text evidence="3">The sequence shown here is derived from an EMBL/GenBank/DDBJ whole genome shotgun (WGS) entry which is preliminary data.</text>
</comment>
<dbReference type="PANTHER" id="PTHR33499:SF11">
    <property type="entry name" value="NO APICAL MERISTEM-ASSOCIATED C-TERMINAL DOMAIN-CONTAINING PROTEIN"/>
    <property type="match status" value="1"/>
</dbReference>
<dbReference type="Proteomes" id="UP000593564">
    <property type="component" value="Unassembled WGS sequence"/>
</dbReference>
<dbReference type="EMBL" id="JACBKZ010000014">
    <property type="protein sequence ID" value="KAF5934254.1"/>
    <property type="molecule type" value="Genomic_DNA"/>
</dbReference>
<name>A0A7J7G4K4_CAMSI</name>
<proteinExistence type="predicted"/>
<dbReference type="PANTHER" id="PTHR33499">
    <property type="entry name" value="OS12G0282400 PROTEIN-RELATED"/>
    <property type="match status" value="1"/>
</dbReference>
<feature type="region of interest" description="Disordered" evidence="2">
    <location>
        <begin position="70"/>
        <end position="117"/>
    </location>
</feature>
<evidence type="ECO:0000256" key="1">
    <source>
        <dbReference type="SAM" id="Coils"/>
    </source>
</evidence>
<evidence type="ECO:0000256" key="2">
    <source>
        <dbReference type="SAM" id="MobiDB-lite"/>
    </source>
</evidence>
<feature type="compositionally biased region" description="Polar residues" evidence="2">
    <location>
        <begin position="270"/>
        <end position="281"/>
    </location>
</feature>
<reference evidence="4" key="1">
    <citation type="journal article" date="2020" name="Nat. Commun.">
        <title>Genome assembly of wild tea tree DASZ reveals pedigree and selection history of tea varieties.</title>
        <authorList>
            <person name="Zhang W."/>
            <person name="Zhang Y."/>
            <person name="Qiu H."/>
            <person name="Guo Y."/>
            <person name="Wan H."/>
            <person name="Zhang X."/>
            <person name="Scossa F."/>
            <person name="Alseekh S."/>
            <person name="Zhang Q."/>
            <person name="Wang P."/>
            <person name="Xu L."/>
            <person name="Schmidt M.H."/>
            <person name="Jia X."/>
            <person name="Li D."/>
            <person name="Zhu A."/>
            <person name="Guo F."/>
            <person name="Chen W."/>
            <person name="Ni D."/>
            <person name="Usadel B."/>
            <person name="Fernie A.R."/>
            <person name="Wen W."/>
        </authorList>
    </citation>
    <scope>NUCLEOTIDE SEQUENCE [LARGE SCALE GENOMIC DNA]</scope>
    <source>
        <strain evidence="4">cv. G240</strain>
    </source>
</reference>
<keyword evidence="4" id="KW-1185">Reference proteome</keyword>
<accession>A0A7J7G4K4</accession>